<organism evidence="1 2">
    <name type="scientific">Tolypocladium paradoxum</name>
    <dbReference type="NCBI Taxonomy" id="94208"/>
    <lineage>
        <taxon>Eukaryota</taxon>
        <taxon>Fungi</taxon>
        <taxon>Dikarya</taxon>
        <taxon>Ascomycota</taxon>
        <taxon>Pezizomycotina</taxon>
        <taxon>Sordariomycetes</taxon>
        <taxon>Hypocreomycetidae</taxon>
        <taxon>Hypocreales</taxon>
        <taxon>Ophiocordycipitaceae</taxon>
        <taxon>Tolypocladium</taxon>
    </lineage>
</organism>
<comment type="caution">
    <text evidence="1">The sequence shown here is derived from an EMBL/GenBank/DDBJ whole genome shotgun (WGS) entry which is preliminary data.</text>
</comment>
<accession>A0A2S4KT23</accession>
<evidence type="ECO:0000313" key="2">
    <source>
        <dbReference type="Proteomes" id="UP000237481"/>
    </source>
</evidence>
<dbReference type="EMBL" id="PKSG01000702">
    <property type="protein sequence ID" value="POR33319.1"/>
    <property type="molecule type" value="Genomic_DNA"/>
</dbReference>
<proteinExistence type="predicted"/>
<sequence length="97" mass="10249">MLGRQWSELGQIESQELFVSRRWRMLSHFLVPATYLDSQATGLPLLHASAAPKAATVAASLSPIGSGSEGGQGCAWLDALQKPYSTVGAQGPQLQPA</sequence>
<gene>
    <name evidence="1" type="ORF">TPAR_06485</name>
</gene>
<dbReference type="AlphaFoldDB" id="A0A2S4KT23"/>
<dbReference type="Proteomes" id="UP000237481">
    <property type="component" value="Unassembled WGS sequence"/>
</dbReference>
<keyword evidence="2" id="KW-1185">Reference proteome</keyword>
<name>A0A2S4KT23_9HYPO</name>
<evidence type="ECO:0000313" key="1">
    <source>
        <dbReference type="EMBL" id="POR33319.1"/>
    </source>
</evidence>
<protein>
    <submittedName>
        <fullName evidence="1">Uncharacterized protein</fullName>
    </submittedName>
</protein>
<reference evidence="1 2" key="1">
    <citation type="submission" date="2018-01" db="EMBL/GenBank/DDBJ databases">
        <title>Harnessing the power of phylogenomics to disentangle the directionality and signatures of interkingdom host jumping in the parasitic fungal genus Tolypocladium.</title>
        <authorList>
            <person name="Quandt C.A."/>
            <person name="Patterson W."/>
            <person name="Spatafora J.W."/>
        </authorList>
    </citation>
    <scope>NUCLEOTIDE SEQUENCE [LARGE SCALE GENOMIC DNA]</scope>
    <source>
        <strain evidence="1 2">NRBC 100945</strain>
    </source>
</reference>